<name>A0A2U2J1E3_9SPHN</name>
<sequence length="99" mass="11420">MTNTKLSPLAKRCEQLLLRYPDIDADETDEIVQFLKKGSHLEIGLLGAREGVRPRIETFKRDHRKRFALGPKEYALFLLMTLTPFAAICWYVWGRVNAA</sequence>
<reference evidence="2 3" key="1">
    <citation type="submission" date="2018-05" db="EMBL/GenBank/DDBJ databases">
        <title>Genome of Sphingosinicella humi QZX222.</title>
        <authorList>
            <person name="Qiao Z."/>
            <person name="Wang G."/>
        </authorList>
    </citation>
    <scope>NUCLEOTIDE SEQUENCE [LARGE SCALE GENOMIC DNA]</scope>
    <source>
        <strain evidence="2 3">QZX222</strain>
    </source>
</reference>
<keyword evidence="3" id="KW-1185">Reference proteome</keyword>
<keyword evidence="1" id="KW-0812">Transmembrane</keyword>
<evidence type="ECO:0000313" key="2">
    <source>
        <dbReference type="EMBL" id="PWG02153.1"/>
    </source>
</evidence>
<proteinExistence type="predicted"/>
<dbReference type="Proteomes" id="UP000245916">
    <property type="component" value="Unassembled WGS sequence"/>
</dbReference>
<keyword evidence="1" id="KW-1133">Transmembrane helix</keyword>
<evidence type="ECO:0000313" key="3">
    <source>
        <dbReference type="Proteomes" id="UP000245916"/>
    </source>
</evidence>
<dbReference type="EMBL" id="QFFF01000001">
    <property type="protein sequence ID" value="PWG02153.1"/>
    <property type="molecule type" value="Genomic_DNA"/>
</dbReference>
<gene>
    <name evidence="2" type="ORF">DF286_04175</name>
</gene>
<dbReference type="OrthoDB" id="7597088at2"/>
<dbReference type="AlphaFoldDB" id="A0A2U2J1E3"/>
<accession>A0A2U2J1E3</accession>
<feature type="transmembrane region" description="Helical" evidence="1">
    <location>
        <begin position="74"/>
        <end position="93"/>
    </location>
</feature>
<dbReference type="RefSeq" id="WP_109270293.1">
    <property type="nucleotide sequence ID" value="NZ_QFFF01000001.1"/>
</dbReference>
<evidence type="ECO:0000256" key="1">
    <source>
        <dbReference type="SAM" id="Phobius"/>
    </source>
</evidence>
<protein>
    <submittedName>
        <fullName evidence="2">Uncharacterized protein</fullName>
    </submittedName>
</protein>
<comment type="caution">
    <text evidence="2">The sequence shown here is derived from an EMBL/GenBank/DDBJ whole genome shotgun (WGS) entry which is preliminary data.</text>
</comment>
<organism evidence="2 3">
    <name type="scientific">Allosphingosinicella humi</name>
    <dbReference type="NCBI Taxonomy" id="2068657"/>
    <lineage>
        <taxon>Bacteria</taxon>
        <taxon>Pseudomonadati</taxon>
        <taxon>Pseudomonadota</taxon>
        <taxon>Alphaproteobacteria</taxon>
        <taxon>Sphingomonadales</taxon>
        <taxon>Sphingomonadaceae</taxon>
        <taxon>Allosphingosinicella</taxon>
    </lineage>
</organism>
<keyword evidence="1" id="KW-0472">Membrane</keyword>